<dbReference type="STRING" id="383372.Rcas_2576"/>
<protein>
    <submittedName>
        <fullName evidence="2">Uncharacterized protein</fullName>
    </submittedName>
</protein>
<keyword evidence="1" id="KW-0812">Transmembrane</keyword>
<dbReference type="EMBL" id="CP000804">
    <property type="protein sequence ID" value="ABU58654.1"/>
    <property type="molecule type" value="Genomic_DNA"/>
</dbReference>
<gene>
    <name evidence="2" type="ordered locus">Rcas_2576</name>
</gene>
<keyword evidence="3" id="KW-1185">Reference proteome</keyword>
<feature type="transmembrane region" description="Helical" evidence="1">
    <location>
        <begin position="12"/>
        <end position="33"/>
    </location>
</feature>
<keyword evidence="1" id="KW-0472">Membrane</keyword>
<organism evidence="2 3">
    <name type="scientific">Roseiflexus castenholzii (strain DSM 13941 / HLO8)</name>
    <dbReference type="NCBI Taxonomy" id="383372"/>
    <lineage>
        <taxon>Bacteria</taxon>
        <taxon>Bacillati</taxon>
        <taxon>Chloroflexota</taxon>
        <taxon>Chloroflexia</taxon>
        <taxon>Chloroflexales</taxon>
        <taxon>Roseiflexineae</taxon>
        <taxon>Roseiflexaceae</taxon>
        <taxon>Roseiflexus</taxon>
    </lineage>
</organism>
<reference evidence="2 3" key="1">
    <citation type="submission" date="2007-08" db="EMBL/GenBank/DDBJ databases">
        <title>Complete sequence of Roseiflexus castenholzii DSM 13941.</title>
        <authorList>
            <consortium name="US DOE Joint Genome Institute"/>
            <person name="Copeland A."/>
            <person name="Lucas S."/>
            <person name="Lapidus A."/>
            <person name="Barry K."/>
            <person name="Glavina del Rio T."/>
            <person name="Dalin E."/>
            <person name="Tice H."/>
            <person name="Pitluck S."/>
            <person name="Thompson L.S."/>
            <person name="Brettin T."/>
            <person name="Bruce D."/>
            <person name="Detter J.C."/>
            <person name="Han C."/>
            <person name="Tapia R."/>
            <person name="Schmutz J."/>
            <person name="Larimer F."/>
            <person name="Land M."/>
            <person name="Hauser L."/>
            <person name="Kyrpides N."/>
            <person name="Mikhailova N."/>
            <person name="Bryant D.A."/>
            <person name="Hanada S."/>
            <person name="Tsukatani Y."/>
            <person name="Richardson P."/>
        </authorList>
    </citation>
    <scope>NUCLEOTIDE SEQUENCE [LARGE SCALE GENOMIC DNA]</scope>
    <source>
        <strain evidence="3">DSM 13941 / HLO8</strain>
    </source>
</reference>
<dbReference type="Proteomes" id="UP000000263">
    <property type="component" value="Chromosome"/>
</dbReference>
<evidence type="ECO:0000313" key="3">
    <source>
        <dbReference type="Proteomes" id="UP000000263"/>
    </source>
</evidence>
<accession>A7NM92</accession>
<proteinExistence type="predicted"/>
<dbReference type="RefSeq" id="WP_012121078.1">
    <property type="nucleotide sequence ID" value="NC_009767.1"/>
</dbReference>
<name>A7NM92_ROSCS</name>
<dbReference type="KEGG" id="rca:Rcas_2576"/>
<dbReference type="AlphaFoldDB" id="A7NM92"/>
<keyword evidence="1" id="KW-1133">Transmembrane helix</keyword>
<dbReference type="HOGENOM" id="CLU_1150256_0_0_0"/>
<dbReference type="OrthoDB" id="157740at2"/>
<evidence type="ECO:0000313" key="2">
    <source>
        <dbReference type="EMBL" id="ABU58654.1"/>
    </source>
</evidence>
<dbReference type="eggNOG" id="ENOG502ZFYM">
    <property type="taxonomic scope" value="Bacteria"/>
</dbReference>
<sequence length="250" mass="27481">MNMTLLLLVARQPLAITVLIVAIIAGLTIALWLLPLGLLAYALMIFFSLRDPVLIDAARRPPPTPRPRLTSPTFRAQIEAIERTQQEIARSAAQAGGPLARLLLPIADQGRELVEEAYLLADKGQIIERYLASVDRHKLEQDIATIDRQMRATQDPYTLTQLEETRRARLEKIQNVHDLDTYIGRISAQLQNISASLDNVLAETVRLRTADAASASSATGQVARRLADLKSDMDAFQAVLDTALARSGAV</sequence>
<evidence type="ECO:0000256" key="1">
    <source>
        <dbReference type="SAM" id="Phobius"/>
    </source>
</evidence>